<dbReference type="Gene3D" id="1.10.510.10">
    <property type="entry name" value="Transferase(Phosphotransferase) domain 1"/>
    <property type="match status" value="2"/>
</dbReference>
<evidence type="ECO:0000256" key="2">
    <source>
        <dbReference type="ARBA" id="ARBA00012513"/>
    </source>
</evidence>
<dbReference type="FunFam" id="1.10.510.10:FF:000028">
    <property type="entry name" value="serine/threonine-protein kinase D6PK-like"/>
    <property type="match status" value="1"/>
</dbReference>
<dbReference type="AlphaFoldDB" id="A0A7J7DD55"/>
<accession>A0A7J7DD55</accession>
<dbReference type="InParanoid" id="A0A7J7DD55"/>
<protein>
    <recommendedName>
        <fullName evidence="2">non-specific serine/threonine protein kinase</fullName>
        <ecNumber evidence="2">2.7.11.1</ecNumber>
    </recommendedName>
</protein>
<feature type="compositionally biased region" description="Polar residues" evidence="10">
    <location>
        <begin position="328"/>
        <end position="346"/>
    </location>
</feature>
<reference evidence="12 13" key="1">
    <citation type="journal article" date="2020" name="Nat. Commun.">
        <title>Genome of Tripterygium wilfordii and identification of cytochrome P450 involved in triptolide biosynthesis.</title>
        <authorList>
            <person name="Tu L."/>
            <person name="Su P."/>
            <person name="Zhang Z."/>
            <person name="Gao L."/>
            <person name="Wang J."/>
            <person name="Hu T."/>
            <person name="Zhou J."/>
            <person name="Zhang Y."/>
            <person name="Zhao Y."/>
            <person name="Liu Y."/>
            <person name="Song Y."/>
            <person name="Tong Y."/>
            <person name="Lu Y."/>
            <person name="Yang J."/>
            <person name="Xu C."/>
            <person name="Jia M."/>
            <person name="Peters R.J."/>
            <person name="Huang L."/>
            <person name="Gao W."/>
        </authorList>
    </citation>
    <scope>NUCLEOTIDE SEQUENCE [LARGE SCALE GENOMIC DNA]</scope>
    <source>
        <strain evidence="13">cv. XIE 37</strain>
        <tissue evidence="12">Leaf</tissue>
    </source>
</reference>
<evidence type="ECO:0000256" key="6">
    <source>
        <dbReference type="ARBA" id="ARBA00022777"/>
    </source>
</evidence>
<keyword evidence="7" id="KW-0067">ATP-binding</keyword>
<feature type="domain" description="Protein kinase" evidence="11">
    <location>
        <begin position="375"/>
        <end position="709"/>
    </location>
</feature>
<keyword evidence="5" id="KW-0547">Nucleotide-binding</keyword>
<dbReference type="InterPro" id="IPR011009">
    <property type="entry name" value="Kinase-like_dom_sf"/>
</dbReference>
<keyword evidence="6" id="KW-0418">Kinase</keyword>
<evidence type="ECO:0000256" key="5">
    <source>
        <dbReference type="ARBA" id="ARBA00022741"/>
    </source>
</evidence>
<evidence type="ECO:0000313" key="13">
    <source>
        <dbReference type="Proteomes" id="UP000593562"/>
    </source>
</evidence>
<dbReference type="PROSITE" id="PS50011">
    <property type="entry name" value="PROTEIN_KINASE_DOM"/>
    <property type="match status" value="1"/>
</dbReference>
<dbReference type="FunCoup" id="A0A7J7DD55">
    <property type="interactions" value="350"/>
</dbReference>
<evidence type="ECO:0000256" key="1">
    <source>
        <dbReference type="ARBA" id="ARBA00009903"/>
    </source>
</evidence>
<dbReference type="EC" id="2.7.11.1" evidence="2"/>
<keyword evidence="3" id="KW-0723">Serine/threonine-protein kinase</keyword>
<evidence type="ECO:0000259" key="11">
    <source>
        <dbReference type="PROSITE" id="PS50011"/>
    </source>
</evidence>
<comment type="catalytic activity">
    <reaction evidence="8">
        <text>L-threonyl-[protein] + ATP = O-phospho-L-threonyl-[protein] + ADP + H(+)</text>
        <dbReference type="Rhea" id="RHEA:46608"/>
        <dbReference type="Rhea" id="RHEA-COMP:11060"/>
        <dbReference type="Rhea" id="RHEA-COMP:11605"/>
        <dbReference type="ChEBI" id="CHEBI:15378"/>
        <dbReference type="ChEBI" id="CHEBI:30013"/>
        <dbReference type="ChEBI" id="CHEBI:30616"/>
        <dbReference type="ChEBI" id="CHEBI:61977"/>
        <dbReference type="ChEBI" id="CHEBI:456216"/>
        <dbReference type="EC" id="2.7.11.1"/>
    </reaction>
</comment>
<comment type="similarity">
    <text evidence="1">Belongs to the protein kinase superfamily. AGC Ser/Thr protein kinase family.</text>
</comment>
<evidence type="ECO:0000256" key="10">
    <source>
        <dbReference type="SAM" id="MobiDB-lite"/>
    </source>
</evidence>
<name>A0A7J7DD55_TRIWF</name>
<evidence type="ECO:0000313" key="12">
    <source>
        <dbReference type="EMBL" id="KAF5744272.1"/>
    </source>
</evidence>
<dbReference type="Proteomes" id="UP000593562">
    <property type="component" value="Unassembled WGS sequence"/>
</dbReference>
<evidence type="ECO:0000256" key="4">
    <source>
        <dbReference type="ARBA" id="ARBA00022679"/>
    </source>
</evidence>
<feature type="region of interest" description="Disordered" evidence="10">
    <location>
        <begin position="309"/>
        <end position="352"/>
    </location>
</feature>
<dbReference type="OrthoDB" id="1875064at2759"/>
<sequence>MERVPESKAKAFPRKLPVVIELPNTSMTSKREVGEVSRMHRGGLVREQVNQFNAQSTRDLDLIAPIRTWNRKDFLSKQVGQAFDMHKGFARVDMGHYNGGDYQDSDSPAPIRTWKGKDSLPELEERTTDVLSFYGSGDYFEEDVPSSFSGASHPPEPVDTDLMRPVYVPIGQNKSEASCLMKSMSVKGPFLEDLSIRVPAKKPSPAVLSPAESIVEEPNDMITSPPPFLVLRASQNTDNSLLPPDSEENECVWDASLPPSGNVSPYSSIDSMGVATAVSIANSCSSTYRSDAIMSDGMLSLERKCESSKGSVKGDSLESAKTSLGRASDSSGLSDESNWSNITGSANKPHKGNDPRWKAILAIRARDGILGMSHFRLLKRLGCGDIGSVYLSELSGTRCYFAMKVMDKASLASRKKLTRAQTEREILYLLDHPFLPTLYTHFETDRFTCLVMEYCPGGDLHTLRQRQPGKHFSEYAARFYAAEVLLALEYLHMLGVVYRDLKPENVLVRDDGHIMLSDFDLSLRCAVSPTLIRTSYDSDPSKKGAGGAFCVQPACIEPTSACIQPSCFIPRIFPQKSKKNRKLRVEHGLPSRALPELVAEPTAARSMSFVGTHEYLAPEIIKGEGHGSAVDWWTFGIFLHELLYGKTPFKGSGNRATLFNVVGQQLKFPDSPATSYASRDLIRCLLVKEPQNRLGVKRGATEIKQHPFFEGVNWALIRCSTPPEVPMPRPVEAELPGKFSQVDPIGVGNTSKRIVGTDMKAGGKYLDFEFF</sequence>
<dbReference type="GO" id="GO:0005524">
    <property type="term" value="F:ATP binding"/>
    <property type="evidence" value="ECO:0007669"/>
    <property type="project" value="UniProtKB-KW"/>
</dbReference>
<dbReference type="FunFam" id="3.30.200.20:FF:000032">
    <property type="entry name" value="Serine/threonine-protein kinase D6PK-like"/>
    <property type="match status" value="1"/>
</dbReference>
<keyword evidence="4" id="KW-0808">Transferase</keyword>
<gene>
    <name evidence="12" type="ORF">HS088_TW08G00872</name>
</gene>
<evidence type="ECO:0000256" key="3">
    <source>
        <dbReference type="ARBA" id="ARBA00022527"/>
    </source>
</evidence>
<evidence type="ECO:0000256" key="7">
    <source>
        <dbReference type="ARBA" id="ARBA00022840"/>
    </source>
</evidence>
<dbReference type="PROSITE" id="PS00108">
    <property type="entry name" value="PROTEIN_KINASE_ST"/>
    <property type="match status" value="1"/>
</dbReference>
<dbReference type="SMART" id="SM00220">
    <property type="entry name" value="S_TKc"/>
    <property type="match status" value="1"/>
</dbReference>
<dbReference type="SUPFAM" id="SSF56112">
    <property type="entry name" value="Protein kinase-like (PK-like)"/>
    <property type="match status" value="1"/>
</dbReference>
<comment type="catalytic activity">
    <reaction evidence="9">
        <text>L-seryl-[protein] + ATP = O-phospho-L-seryl-[protein] + ADP + H(+)</text>
        <dbReference type="Rhea" id="RHEA:17989"/>
        <dbReference type="Rhea" id="RHEA-COMP:9863"/>
        <dbReference type="Rhea" id="RHEA-COMP:11604"/>
        <dbReference type="ChEBI" id="CHEBI:15378"/>
        <dbReference type="ChEBI" id="CHEBI:29999"/>
        <dbReference type="ChEBI" id="CHEBI:30616"/>
        <dbReference type="ChEBI" id="CHEBI:83421"/>
        <dbReference type="ChEBI" id="CHEBI:456216"/>
        <dbReference type="EC" id="2.7.11.1"/>
    </reaction>
</comment>
<dbReference type="CDD" id="cd05574">
    <property type="entry name" value="STKc_phototropin_like"/>
    <property type="match status" value="1"/>
</dbReference>
<dbReference type="InterPro" id="IPR000719">
    <property type="entry name" value="Prot_kinase_dom"/>
</dbReference>
<dbReference type="FunFam" id="1.10.510.10:FF:000020">
    <property type="entry name" value="serine/threonine-protein kinase D6PK-like"/>
    <property type="match status" value="1"/>
</dbReference>
<evidence type="ECO:0000256" key="9">
    <source>
        <dbReference type="ARBA" id="ARBA00048679"/>
    </source>
</evidence>
<dbReference type="PANTHER" id="PTHR45637">
    <property type="entry name" value="FLIPPASE KINASE 1-RELATED"/>
    <property type="match status" value="1"/>
</dbReference>
<organism evidence="12 13">
    <name type="scientific">Tripterygium wilfordii</name>
    <name type="common">Thunder God vine</name>
    <dbReference type="NCBI Taxonomy" id="458696"/>
    <lineage>
        <taxon>Eukaryota</taxon>
        <taxon>Viridiplantae</taxon>
        <taxon>Streptophyta</taxon>
        <taxon>Embryophyta</taxon>
        <taxon>Tracheophyta</taxon>
        <taxon>Spermatophyta</taxon>
        <taxon>Magnoliopsida</taxon>
        <taxon>eudicotyledons</taxon>
        <taxon>Gunneridae</taxon>
        <taxon>Pentapetalae</taxon>
        <taxon>rosids</taxon>
        <taxon>fabids</taxon>
        <taxon>Celastrales</taxon>
        <taxon>Celastraceae</taxon>
        <taxon>Tripterygium</taxon>
    </lineage>
</organism>
<evidence type="ECO:0000256" key="8">
    <source>
        <dbReference type="ARBA" id="ARBA00047899"/>
    </source>
</evidence>
<keyword evidence="13" id="KW-1185">Reference proteome</keyword>
<proteinExistence type="inferred from homology"/>
<comment type="caution">
    <text evidence="12">The sequence shown here is derived from an EMBL/GenBank/DDBJ whole genome shotgun (WGS) entry which is preliminary data.</text>
</comment>
<dbReference type="Gene3D" id="3.30.200.20">
    <property type="entry name" value="Phosphorylase Kinase, domain 1"/>
    <property type="match status" value="1"/>
</dbReference>
<dbReference type="GO" id="GO:0004674">
    <property type="term" value="F:protein serine/threonine kinase activity"/>
    <property type="evidence" value="ECO:0007669"/>
    <property type="project" value="UniProtKB-KW"/>
</dbReference>
<dbReference type="InterPro" id="IPR008271">
    <property type="entry name" value="Ser/Thr_kinase_AS"/>
</dbReference>
<dbReference type="Pfam" id="PF00069">
    <property type="entry name" value="Pkinase"/>
    <property type="match status" value="2"/>
</dbReference>
<dbReference type="EMBL" id="JAAARO010000008">
    <property type="protein sequence ID" value="KAF5744272.1"/>
    <property type="molecule type" value="Genomic_DNA"/>
</dbReference>